<dbReference type="EMBL" id="CATQJL010000316">
    <property type="protein sequence ID" value="CAJ0605773.1"/>
    <property type="molecule type" value="Genomic_DNA"/>
</dbReference>
<evidence type="ECO:0000313" key="10">
    <source>
        <dbReference type="Proteomes" id="UP001176961"/>
    </source>
</evidence>
<comment type="subcellular location">
    <subcellularLocation>
        <location evidence="1">Nucleus</location>
    </subcellularLocation>
</comment>
<dbReference type="InterPro" id="IPR012337">
    <property type="entry name" value="RNaseH-like_sf"/>
</dbReference>
<sequence>MLRPELEKYAKLRRIREGPKDPLSPAWKALQMRMKEDLAAKEEEPELKMDVTPTVKKSRKRKFKEALEKIEDDNEPKNKIERDIPVIVHDTTSGEATHIIALDCEYVGGGTDGSDDILARVSIVNQEGKIVYDKYVKPRERVTDFRTSVSGIRPAQIAKGLPFEVVQREVAAILKDRIVVGHALNNDFRVLCFHHNAKLTRDTAKCMILRKMADCHGFPSLKKLAKAVLGIDIQQGEHDSIVDARVALRLYFEVRKKWENEIKRYRH</sequence>
<keyword evidence="7" id="KW-0539">Nucleus</keyword>
<dbReference type="InterPro" id="IPR047021">
    <property type="entry name" value="REXO1/3/4-like"/>
</dbReference>
<dbReference type="GO" id="GO:0005634">
    <property type="term" value="C:nucleus"/>
    <property type="evidence" value="ECO:0007669"/>
    <property type="project" value="UniProtKB-SubCell"/>
</dbReference>
<keyword evidence="5" id="KW-0378">Hydrolase</keyword>
<reference evidence="9" key="1">
    <citation type="submission" date="2023-07" db="EMBL/GenBank/DDBJ databases">
        <authorList>
            <consortium name="CYATHOMIX"/>
        </authorList>
    </citation>
    <scope>NUCLEOTIDE SEQUENCE</scope>
    <source>
        <strain evidence="9">N/A</strain>
    </source>
</reference>
<dbReference type="AlphaFoldDB" id="A0AA36H863"/>
<dbReference type="FunFam" id="3.30.420.10:FF:000007">
    <property type="entry name" value="Interferon-stimulated exonuclease gene 20"/>
    <property type="match status" value="1"/>
</dbReference>
<dbReference type="GO" id="GO:0008408">
    <property type="term" value="F:3'-5' exonuclease activity"/>
    <property type="evidence" value="ECO:0007669"/>
    <property type="project" value="InterPro"/>
</dbReference>
<dbReference type="Proteomes" id="UP001176961">
    <property type="component" value="Unassembled WGS sequence"/>
</dbReference>
<organism evidence="9 10">
    <name type="scientific">Cylicocyclus nassatus</name>
    <name type="common">Nematode worm</name>
    <dbReference type="NCBI Taxonomy" id="53992"/>
    <lineage>
        <taxon>Eukaryota</taxon>
        <taxon>Metazoa</taxon>
        <taxon>Ecdysozoa</taxon>
        <taxon>Nematoda</taxon>
        <taxon>Chromadorea</taxon>
        <taxon>Rhabditida</taxon>
        <taxon>Rhabditina</taxon>
        <taxon>Rhabditomorpha</taxon>
        <taxon>Strongyloidea</taxon>
        <taxon>Strongylidae</taxon>
        <taxon>Cylicocyclus</taxon>
    </lineage>
</organism>
<dbReference type="InterPro" id="IPR013520">
    <property type="entry name" value="Ribonucl_H"/>
</dbReference>
<dbReference type="PANTHER" id="PTHR12801">
    <property type="entry name" value="RNA EXONUCLEASE REXO1 / RECO3 FAMILY MEMBER-RELATED"/>
    <property type="match status" value="1"/>
</dbReference>
<evidence type="ECO:0000256" key="5">
    <source>
        <dbReference type="ARBA" id="ARBA00022801"/>
    </source>
</evidence>
<evidence type="ECO:0000313" key="9">
    <source>
        <dbReference type="EMBL" id="CAJ0605773.1"/>
    </source>
</evidence>
<feature type="domain" description="Exonuclease" evidence="8">
    <location>
        <begin position="98"/>
        <end position="260"/>
    </location>
</feature>
<dbReference type="InterPro" id="IPR037431">
    <property type="entry name" value="REX4_DEDDh_dom"/>
</dbReference>
<dbReference type="GO" id="GO:0006364">
    <property type="term" value="P:rRNA processing"/>
    <property type="evidence" value="ECO:0007669"/>
    <property type="project" value="InterPro"/>
</dbReference>
<name>A0AA36H863_CYLNA</name>
<protein>
    <recommendedName>
        <fullName evidence="3">RNA exonuclease 4</fullName>
    </recommendedName>
</protein>
<evidence type="ECO:0000256" key="3">
    <source>
        <dbReference type="ARBA" id="ARBA00016937"/>
    </source>
</evidence>
<evidence type="ECO:0000256" key="2">
    <source>
        <dbReference type="ARBA" id="ARBA00010489"/>
    </source>
</evidence>
<dbReference type="CDD" id="cd06144">
    <property type="entry name" value="REX4_like"/>
    <property type="match status" value="1"/>
</dbReference>
<comment type="similarity">
    <text evidence="2">Belongs to the REXO4 family.</text>
</comment>
<dbReference type="Gene3D" id="3.30.420.10">
    <property type="entry name" value="Ribonuclease H-like superfamily/Ribonuclease H"/>
    <property type="match status" value="1"/>
</dbReference>
<evidence type="ECO:0000256" key="6">
    <source>
        <dbReference type="ARBA" id="ARBA00022839"/>
    </source>
</evidence>
<dbReference type="PANTHER" id="PTHR12801:SF158">
    <property type="entry name" value="RNA EXONUCLEASE 4"/>
    <property type="match status" value="1"/>
</dbReference>
<keyword evidence="10" id="KW-1185">Reference proteome</keyword>
<accession>A0AA36H863</accession>
<dbReference type="InterPro" id="IPR036397">
    <property type="entry name" value="RNaseH_sf"/>
</dbReference>
<evidence type="ECO:0000256" key="7">
    <source>
        <dbReference type="ARBA" id="ARBA00023242"/>
    </source>
</evidence>
<evidence type="ECO:0000256" key="1">
    <source>
        <dbReference type="ARBA" id="ARBA00004123"/>
    </source>
</evidence>
<proteinExistence type="inferred from homology"/>
<evidence type="ECO:0000259" key="8">
    <source>
        <dbReference type="SMART" id="SM00479"/>
    </source>
</evidence>
<gene>
    <name evidence="9" type="ORF">CYNAS_LOCUS17756</name>
</gene>
<evidence type="ECO:0000256" key="4">
    <source>
        <dbReference type="ARBA" id="ARBA00022722"/>
    </source>
</evidence>
<keyword evidence="4" id="KW-0540">Nuclease</keyword>
<dbReference type="GO" id="GO:0003676">
    <property type="term" value="F:nucleic acid binding"/>
    <property type="evidence" value="ECO:0007669"/>
    <property type="project" value="InterPro"/>
</dbReference>
<dbReference type="SMART" id="SM00479">
    <property type="entry name" value="EXOIII"/>
    <property type="match status" value="1"/>
</dbReference>
<dbReference type="Pfam" id="PF00929">
    <property type="entry name" value="RNase_T"/>
    <property type="match status" value="1"/>
</dbReference>
<comment type="caution">
    <text evidence="9">The sequence shown here is derived from an EMBL/GenBank/DDBJ whole genome shotgun (WGS) entry which is preliminary data.</text>
</comment>
<keyword evidence="6" id="KW-0269">Exonuclease</keyword>
<dbReference type="SUPFAM" id="SSF53098">
    <property type="entry name" value="Ribonuclease H-like"/>
    <property type="match status" value="1"/>
</dbReference>